<proteinExistence type="predicted"/>
<reference evidence="2 3" key="2">
    <citation type="journal article" date="2014" name="J. Gen. Appl. Microbiol.">
        <title>The early diverging ascomycetous budding yeast Saitoella complicata has three histone deacetylases belonging to the Clr6, Hos2, and Rpd3 lineages.</title>
        <authorList>
            <person name="Nishida H."/>
            <person name="Matsumoto T."/>
            <person name="Kondo S."/>
            <person name="Hamamoto M."/>
            <person name="Yoshikawa H."/>
        </authorList>
    </citation>
    <scope>NUCLEOTIDE SEQUENCE [LARGE SCALE GENOMIC DNA]</scope>
    <source>
        <strain evidence="2 3">NRRL Y-17804</strain>
    </source>
</reference>
<reference evidence="2 3" key="3">
    <citation type="journal article" date="2015" name="Genome Announc.">
        <title>Draft Genome Sequence of the Archiascomycetous Yeast Saitoella complicata.</title>
        <authorList>
            <person name="Yamauchi K."/>
            <person name="Kondo S."/>
            <person name="Hamamoto M."/>
            <person name="Takahashi Y."/>
            <person name="Ogura Y."/>
            <person name="Hayashi T."/>
            <person name="Nishida H."/>
        </authorList>
    </citation>
    <scope>NUCLEOTIDE SEQUENCE [LARGE SCALE GENOMIC DNA]</scope>
    <source>
        <strain evidence="2 3">NRRL Y-17804</strain>
    </source>
</reference>
<dbReference type="Proteomes" id="UP000033140">
    <property type="component" value="Unassembled WGS sequence"/>
</dbReference>
<protein>
    <submittedName>
        <fullName evidence="2">Uncharacterized protein</fullName>
    </submittedName>
</protein>
<dbReference type="EMBL" id="BACD03000018">
    <property type="protein sequence ID" value="GAO48845.1"/>
    <property type="molecule type" value="Genomic_DNA"/>
</dbReference>
<accession>A0A0E9NHF9</accession>
<feature type="region of interest" description="Disordered" evidence="1">
    <location>
        <begin position="84"/>
        <end position="109"/>
    </location>
</feature>
<reference evidence="2 3" key="1">
    <citation type="journal article" date="2011" name="J. Gen. Appl. Microbiol.">
        <title>Draft genome sequencing of the enigmatic yeast Saitoella complicata.</title>
        <authorList>
            <person name="Nishida H."/>
            <person name="Hamamoto M."/>
            <person name="Sugiyama J."/>
        </authorList>
    </citation>
    <scope>NUCLEOTIDE SEQUENCE [LARGE SCALE GENOMIC DNA]</scope>
    <source>
        <strain evidence="2 3">NRRL Y-17804</strain>
    </source>
</reference>
<evidence type="ECO:0000256" key="1">
    <source>
        <dbReference type="SAM" id="MobiDB-lite"/>
    </source>
</evidence>
<evidence type="ECO:0000313" key="2">
    <source>
        <dbReference type="EMBL" id="GAO48845.1"/>
    </source>
</evidence>
<dbReference type="AlphaFoldDB" id="A0A0E9NHF9"/>
<sequence length="206" mass="22937">MARRPATVNRRPSSTTTFTILNDSSTIFAADPVLTDDDDEKSAKDGGNVQFRKTASVGDDDADTITVLSNQFSQAGYLSVADQSDYTSPHVPSYPSFDPRPDGSEQELPTSVTINTGTRRVNVPLVFRPPRSQQIAYGGMHNHPFYRRTMQPGVHPPIEQCVMTSNGNGEGTPKRSFLDNFLHFFRYVFSMLRAIKFSCRLLSRLP</sequence>
<comment type="caution">
    <text evidence="2">The sequence shown here is derived from an EMBL/GenBank/DDBJ whole genome shotgun (WGS) entry which is preliminary data.</text>
</comment>
<evidence type="ECO:0000313" key="3">
    <source>
        <dbReference type="Proteomes" id="UP000033140"/>
    </source>
</evidence>
<organism evidence="2 3">
    <name type="scientific">Saitoella complicata (strain BCRC 22490 / CBS 7301 / JCM 7358 / NBRC 10748 / NRRL Y-17804)</name>
    <dbReference type="NCBI Taxonomy" id="698492"/>
    <lineage>
        <taxon>Eukaryota</taxon>
        <taxon>Fungi</taxon>
        <taxon>Dikarya</taxon>
        <taxon>Ascomycota</taxon>
        <taxon>Taphrinomycotina</taxon>
        <taxon>Taphrinomycotina incertae sedis</taxon>
        <taxon>Saitoella</taxon>
    </lineage>
</organism>
<name>A0A0E9NHF9_SAICN</name>
<gene>
    <name evidence="2" type="ORF">G7K_3011-t1</name>
</gene>
<keyword evidence="3" id="KW-1185">Reference proteome</keyword>